<keyword evidence="1" id="KW-0732">Signal</keyword>
<dbReference type="SMART" id="SM00237">
    <property type="entry name" value="Calx_beta"/>
    <property type="match status" value="1"/>
</dbReference>
<keyword evidence="2" id="KW-0677">Repeat</keyword>
<keyword evidence="3" id="KW-0106">Calcium</keyword>
<dbReference type="GO" id="GO:0007154">
    <property type="term" value="P:cell communication"/>
    <property type="evidence" value="ECO:0007669"/>
    <property type="project" value="InterPro"/>
</dbReference>
<protein>
    <submittedName>
        <fullName evidence="6">Retention module-containing protein</fullName>
    </submittedName>
</protein>
<dbReference type="InterPro" id="IPR047777">
    <property type="entry name" value="LapA-like_RM"/>
</dbReference>
<dbReference type="PANTHER" id="PTHR34677">
    <property type="match status" value="1"/>
</dbReference>
<dbReference type="InterPro" id="IPR018247">
    <property type="entry name" value="EF_Hand_1_Ca_BS"/>
</dbReference>
<feature type="domain" description="Calx-beta" evidence="5">
    <location>
        <begin position="618"/>
        <end position="719"/>
    </location>
</feature>
<evidence type="ECO:0000313" key="6">
    <source>
        <dbReference type="EMBL" id="MCL1141083.1"/>
    </source>
</evidence>
<evidence type="ECO:0000256" key="3">
    <source>
        <dbReference type="ARBA" id="ARBA00022837"/>
    </source>
</evidence>
<feature type="region of interest" description="Disordered" evidence="4">
    <location>
        <begin position="1256"/>
        <end position="1276"/>
    </location>
</feature>
<comment type="caution">
    <text evidence="6">The sequence shown here is derived from an EMBL/GenBank/DDBJ whole genome shotgun (WGS) entry which is preliminary data.</text>
</comment>
<dbReference type="InterPro" id="IPR013783">
    <property type="entry name" value="Ig-like_fold"/>
</dbReference>
<dbReference type="PROSITE" id="PS00018">
    <property type="entry name" value="EF_HAND_1"/>
    <property type="match status" value="1"/>
</dbReference>
<sequence length="1415" mass="148717">MGTITTSKVGQLTEAQSQITITTQNQQSIVKLGDMIPEGSVLSFEDGASFVITFDDGTIFTQDDVIQSSNENVANLTNDDNFAEFAENLDALDEIAALQAMIESGEDPTEGLPETAAGNAPANQGDSGFISVDRTASETQADAGFDTTFTTQDPLVANLSFGDIQADAPQYNIAQFTDNFVNGVFFTTSSGLSGYTGDFGSPGSFAYLPGDTITFTVGNVTVGTFSADVIQGELLFLQDIAATSLSDTNMNYVENMAIFLQLLDSDLSDGTDDGVLQSNSLINNDDSYSSYINILQSVHDALANYIDATTGQPLNIATAGKEMLSQVLAELGIIFTRDSERQENGENVFETIAMEHVSETIDELAGDRTPEEHDARLVDILDVPGGLIQYNYNEIDGTITFTVKDLLEGAVGQQVITENLLVSNVRLSAEFADIGTLQDLGDGNYAIILNEGYDQYDLEGLSIDYRVEDWTVFRDVTSATQDTYKSHLSAEIPDVFEGDGFNQFTLNSELTFDTDQQLTINFTSELLSDQLGFPIAEYADDYLVPIEYSNDGGLTWQTMTVVDIDYSGSLPRPIFGFTLAAGNDSIQIRVPIFDDALIEPTEYFHAVVGGENVYDEEIQFAIFDNDGPANLPVVNIDYAVVVEGAGAAVFTLSLSSPSTETVTIDYSSEELTALFGEDFINSSGTVTFLPGQTTAYITIEIVDDNIVEQSPEFALINLSNVTNAVLGDTQATLRILDDDSPDNTAISIDLDPVTGDNLLVEGEADGMVTITGTVTADASITIGVVILTINGQQYQTFMQADGTFSVEVNGSDLLSDPDTVIDAIVYGYGDNNAKGTATTTEDYDIQTLVENDTNTISEDSIATGNVLDNDSDVDSDLSVTSFAVEGDTYPAGTEVSLEGGSLILNEDGSYTFTPNENWNGLVPVITYTTNTGETATLTIEVTPVDDASVLINDAKTVAEDTPATGNVLDNDGDVDSDLSVTSFAVEGDTYPAGTEVSLEGGSLILNEDGSYTFTPNENWNGQVPVITYTTNTGETATLTITVTPVDDASVLIDDAQTVAEDTPATGNVLDNDGDVDSDLSVTSFEVEGDTYPAGTEVSLEGGSLILNEDGSYTFTPNENWNGQVPVITYTTNTGASATLTIEVTPVADGAPTVVINTDADNDGFISQSELDGSPVVNVTIGIEATGAQPGDTLVVNGIEIILTPENIATGSVNIDLPAPAEGETIEVVAVVVDPAGNVSPEGSDAAILDTTPPIITVDAPESSDDNTPTITGTTDAPVGSNVTLTVTDSAGNGQTLIATVTPDGNYEVDVANPLAEGSYTVVAEVTDPAGNSATDTDDGIIDAIVGSITVDLVLDDANSAADISGTTTDVPAGSAVTLVLTDANGTQITVPNVTVDANGNYSIDGVDVSGLVDGD</sequence>
<dbReference type="Gene3D" id="2.60.40.2030">
    <property type="match status" value="1"/>
</dbReference>
<dbReference type="NCBIfam" id="NF012211">
    <property type="entry name" value="tand_rpt_95"/>
    <property type="match status" value="3"/>
</dbReference>
<dbReference type="NCBIfam" id="NF033682">
    <property type="entry name" value="retention_LapA"/>
    <property type="match status" value="1"/>
</dbReference>
<gene>
    <name evidence="6" type="ORF">L2672_00005</name>
</gene>
<dbReference type="InterPro" id="IPR044016">
    <property type="entry name" value="Big_13"/>
</dbReference>
<dbReference type="Gene3D" id="2.60.40.10">
    <property type="entry name" value="Immunoglobulins"/>
    <property type="match status" value="2"/>
</dbReference>
<evidence type="ECO:0000256" key="4">
    <source>
        <dbReference type="SAM" id="MobiDB-lite"/>
    </source>
</evidence>
<dbReference type="EMBL" id="JAKIKP010000001">
    <property type="protein sequence ID" value="MCL1141083.1"/>
    <property type="molecule type" value="Genomic_DNA"/>
</dbReference>
<dbReference type="InterPro" id="IPR003644">
    <property type="entry name" value="Calx_beta"/>
</dbReference>
<evidence type="ECO:0000256" key="1">
    <source>
        <dbReference type="ARBA" id="ARBA00022729"/>
    </source>
</evidence>
<dbReference type="InterPro" id="IPR038081">
    <property type="entry name" value="CalX-like_sf"/>
</dbReference>
<proteinExistence type="predicted"/>
<feature type="compositionally biased region" description="Polar residues" evidence="4">
    <location>
        <begin position="1265"/>
        <end position="1276"/>
    </location>
</feature>
<dbReference type="Pfam" id="PF03160">
    <property type="entry name" value="Calx-beta"/>
    <property type="match status" value="2"/>
</dbReference>
<dbReference type="NCBIfam" id="NF033510">
    <property type="entry name" value="Ca_tandemer"/>
    <property type="match status" value="2"/>
</dbReference>
<dbReference type="RefSeq" id="WP_248993778.1">
    <property type="nucleotide sequence ID" value="NZ_JAKIKP010000001.1"/>
</dbReference>
<dbReference type="Pfam" id="PF18200">
    <property type="entry name" value="Big_11"/>
    <property type="match status" value="3"/>
</dbReference>
<feature type="region of interest" description="Disordered" evidence="4">
    <location>
        <begin position="106"/>
        <end position="129"/>
    </location>
</feature>
<dbReference type="SUPFAM" id="SSF141072">
    <property type="entry name" value="CalX-like"/>
    <property type="match status" value="1"/>
</dbReference>
<dbReference type="InterPro" id="IPR041339">
    <property type="entry name" value="Ig-like_bac"/>
</dbReference>
<dbReference type="Proteomes" id="UP001139333">
    <property type="component" value="Unassembled WGS sequence"/>
</dbReference>
<dbReference type="GO" id="GO:0016020">
    <property type="term" value="C:membrane"/>
    <property type="evidence" value="ECO:0007669"/>
    <property type="project" value="InterPro"/>
</dbReference>
<feature type="non-terminal residue" evidence="6">
    <location>
        <position position="1415"/>
    </location>
</feature>
<evidence type="ECO:0000259" key="5">
    <source>
        <dbReference type="SMART" id="SM00237"/>
    </source>
</evidence>
<name>A0A9X1ZG84_9GAMM</name>
<dbReference type="Pfam" id="PF19077">
    <property type="entry name" value="Big_13"/>
    <property type="match status" value="1"/>
</dbReference>
<organism evidence="6 7">
    <name type="scientific">Shewanella gaetbuli</name>
    <dbReference type="NCBI Taxonomy" id="220752"/>
    <lineage>
        <taxon>Bacteria</taxon>
        <taxon>Pseudomonadati</taxon>
        <taxon>Pseudomonadota</taxon>
        <taxon>Gammaproteobacteria</taxon>
        <taxon>Alteromonadales</taxon>
        <taxon>Shewanellaceae</taxon>
        <taxon>Shewanella</taxon>
    </lineage>
</organism>
<dbReference type="PANTHER" id="PTHR34677:SF3">
    <property type="entry name" value="BACTERIAL IG-LIKE DOMAIN-CONTAINING PROTEIN"/>
    <property type="match status" value="1"/>
</dbReference>
<dbReference type="Gene3D" id="2.60.40.1200">
    <property type="match status" value="3"/>
</dbReference>
<evidence type="ECO:0000256" key="2">
    <source>
        <dbReference type="ARBA" id="ARBA00022737"/>
    </source>
</evidence>
<accession>A0A9X1ZG84</accession>
<evidence type="ECO:0000313" key="7">
    <source>
        <dbReference type="Proteomes" id="UP001139333"/>
    </source>
</evidence>
<reference evidence="6" key="1">
    <citation type="submission" date="2022-01" db="EMBL/GenBank/DDBJ databases">
        <title>Whole genome-based taxonomy of the Shewanellaceae.</title>
        <authorList>
            <person name="Martin-Rodriguez A.J."/>
        </authorList>
    </citation>
    <scope>NUCLEOTIDE SEQUENCE</scope>
    <source>
        <strain evidence="6">DSM 16422</strain>
    </source>
</reference>
<keyword evidence="7" id="KW-1185">Reference proteome</keyword>